<accession>A0A382Y8G2</accession>
<organism evidence="1">
    <name type="scientific">marine metagenome</name>
    <dbReference type="NCBI Taxonomy" id="408172"/>
    <lineage>
        <taxon>unclassified sequences</taxon>
        <taxon>metagenomes</taxon>
        <taxon>ecological metagenomes</taxon>
    </lineage>
</organism>
<protein>
    <submittedName>
        <fullName evidence="1">Uncharacterized protein</fullName>
    </submittedName>
</protein>
<gene>
    <name evidence="1" type="ORF">METZ01_LOCUS432133</name>
</gene>
<feature type="non-terminal residue" evidence="1">
    <location>
        <position position="1"/>
    </location>
</feature>
<feature type="non-terminal residue" evidence="1">
    <location>
        <position position="72"/>
    </location>
</feature>
<sequence>MGKIHPDIELTKRQILNECEKHTIDYVKERIKEFQPLTLKTKNHEDLYEQLQWREDLEQCEKHISDFIEENI</sequence>
<reference evidence="1" key="1">
    <citation type="submission" date="2018-05" db="EMBL/GenBank/DDBJ databases">
        <authorList>
            <person name="Lanie J.A."/>
            <person name="Ng W.-L."/>
            <person name="Kazmierczak K.M."/>
            <person name="Andrzejewski T.M."/>
            <person name="Davidsen T.M."/>
            <person name="Wayne K.J."/>
            <person name="Tettelin H."/>
            <person name="Glass J.I."/>
            <person name="Rusch D."/>
            <person name="Podicherti R."/>
            <person name="Tsui H.-C.T."/>
            <person name="Winkler M.E."/>
        </authorList>
    </citation>
    <scope>NUCLEOTIDE SEQUENCE</scope>
</reference>
<dbReference type="AlphaFoldDB" id="A0A382Y8G2"/>
<proteinExistence type="predicted"/>
<dbReference type="EMBL" id="UINC01173599">
    <property type="protein sequence ID" value="SVD79279.1"/>
    <property type="molecule type" value="Genomic_DNA"/>
</dbReference>
<evidence type="ECO:0000313" key="1">
    <source>
        <dbReference type="EMBL" id="SVD79279.1"/>
    </source>
</evidence>
<name>A0A382Y8G2_9ZZZZ</name>